<evidence type="ECO:0000256" key="1">
    <source>
        <dbReference type="ARBA" id="ARBA00004613"/>
    </source>
</evidence>
<dbReference type="Pfam" id="PF05938">
    <property type="entry name" value="Self-incomp_S1"/>
    <property type="match status" value="1"/>
</dbReference>
<name>A0A1R3JTC2_COCAP</name>
<keyword evidence="5" id="KW-0732">Signal</keyword>
<comment type="similarity">
    <text evidence="2 6">Belongs to the plant self-incompatibility (S1) protein family.</text>
</comment>
<dbReference type="AlphaFoldDB" id="A0A1R3JTC2"/>
<reference evidence="7 8" key="1">
    <citation type="submission" date="2013-09" db="EMBL/GenBank/DDBJ databases">
        <title>Corchorus capsularis genome sequencing.</title>
        <authorList>
            <person name="Alam M."/>
            <person name="Haque M.S."/>
            <person name="Islam M.S."/>
            <person name="Emdad E.M."/>
            <person name="Islam M.M."/>
            <person name="Ahmed B."/>
            <person name="Halim A."/>
            <person name="Hossen Q.M.M."/>
            <person name="Hossain M.Z."/>
            <person name="Ahmed R."/>
            <person name="Khan M.M."/>
            <person name="Islam R."/>
            <person name="Rashid M.M."/>
            <person name="Khan S.A."/>
            <person name="Rahman M.S."/>
            <person name="Alam M."/>
        </authorList>
    </citation>
    <scope>NUCLEOTIDE SEQUENCE [LARGE SCALE GENOMIC DNA]</scope>
    <source>
        <strain evidence="8">cv. CVL-1</strain>
        <tissue evidence="7">Whole seedling</tissue>
    </source>
</reference>
<evidence type="ECO:0000256" key="3">
    <source>
        <dbReference type="ARBA" id="ARBA00022471"/>
    </source>
</evidence>
<keyword evidence="3 6" id="KW-0713">Self-incompatibility</keyword>
<dbReference type="GO" id="GO:0005576">
    <property type="term" value="C:extracellular region"/>
    <property type="evidence" value="ECO:0007669"/>
    <property type="project" value="UniProtKB-SubCell"/>
</dbReference>
<dbReference type="Proteomes" id="UP000188268">
    <property type="component" value="Unassembled WGS sequence"/>
</dbReference>
<evidence type="ECO:0000256" key="4">
    <source>
        <dbReference type="ARBA" id="ARBA00022525"/>
    </source>
</evidence>
<proteinExistence type="inferred from homology"/>
<dbReference type="OMA" id="HEVHILN"/>
<dbReference type="Gramene" id="OMO97947">
    <property type="protein sequence ID" value="OMO97947"/>
    <property type="gene ID" value="CCACVL1_04401"/>
</dbReference>
<keyword evidence="8" id="KW-1185">Reference proteome</keyword>
<dbReference type="PANTHER" id="PTHR31232:SF137">
    <property type="entry name" value="S-PROTEIN HOMOLOG"/>
    <property type="match status" value="1"/>
</dbReference>
<evidence type="ECO:0000256" key="6">
    <source>
        <dbReference type="RuleBase" id="RU367044"/>
    </source>
</evidence>
<evidence type="ECO:0000313" key="8">
    <source>
        <dbReference type="Proteomes" id="UP000188268"/>
    </source>
</evidence>
<evidence type="ECO:0000313" key="7">
    <source>
        <dbReference type="EMBL" id="OMO97947.1"/>
    </source>
</evidence>
<gene>
    <name evidence="7" type="ORF">CCACVL1_04401</name>
</gene>
<dbReference type="OrthoDB" id="1900999at2759"/>
<dbReference type="GO" id="GO:0060320">
    <property type="term" value="P:rejection of self pollen"/>
    <property type="evidence" value="ECO:0007669"/>
    <property type="project" value="UniProtKB-KW"/>
</dbReference>
<comment type="subcellular location">
    <subcellularLocation>
        <location evidence="1 6">Secreted</location>
    </subcellularLocation>
</comment>
<evidence type="ECO:0000256" key="5">
    <source>
        <dbReference type="ARBA" id="ARBA00022729"/>
    </source>
</evidence>
<accession>A0A1R3JTC2</accession>
<evidence type="ECO:0000256" key="2">
    <source>
        <dbReference type="ARBA" id="ARBA00005581"/>
    </source>
</evidence>
<sequence>MCFLACCMSQTLAISSVADLGTTVNNGVMKYKVVNIVSGFADNAKPLVVGCRSNDDDLGEHTLWKGQEFRFLSAISGVETTQIICYFEWGSNKLEDITVFKNDEYFDPCAIRPDICFWKAAEDGLYSSNNDQNWVKRFDWQ</sequence>
<dbReference type="EMBL" id="AWWV01007163">
    <property type="protein sequence ID" value="OMO97947.1"/>
    <property type="molecule type" value="Genomic_DNA"/>
</dbReference>
<organism evidence="7 8">
    <name type="scientific">Corchorus capsularis</name>
    <name type="common">Jute</name>
    <dbReference type="NCBI Taxonomy" id="210143"/>
    <lineage>
        <taxon>Eukaryota</taxon>
        <taxon>Viridiplantae</taxon>
        <taxon>Streptophyta</taxon>
        <taxon>Embryophyta</taxon>
        <taxon>Tracheophyta</taxon>
        <taxon>Spermatophyta</taxon>
        <taxon>Magnoliopsida</taxon>
        <taxon>eudicotyledons</taxon>
        <taxon>Gunneridae</taxon>
        <taxon>Pentapetalae</taxon>
        <taxon>rosids</taxon>
        <taxon>malvids</taxon>
        <taxon>Malvales</taxon>
        <taxon>Malvaceae</taxon>
        <taxon>Grewioideae</taxon>
        <taxon>Apeibeae</taxon>
        <taxon>Corchorus</taxon>
    </lineage>
</organism>
<dbReference type="InterPro" id="IPR010264">
    <property type="entry name" value="Self-incomp_S1"/>
</dbReference>
<keyword evidence="4 6" id="KW-0964">Secreted</keyword>
<dbReference type="PANTHER" id="PTHR31232">
    <property type="match status" value="1"/>
</dbReference>
<comment type="caution">
    <text evidence="7">The sequence shown here is derived from an EMBL/GenBank/DDBJ whole genome shotgun (WGS) entry which is preliminary data.</text>
</comment>
<protein>
    <recommendedName>
        <fullName evidence="6">S-protein homolog</fullName>
    </recommendedName>
</protein>